<dbReference type="Proteomes" id="UP001152888">
    <property type="component" value="Unassembled WGS sequence"/>
</dbReference>
<organism evidence="1 2">
    <name type="scientific">Acanthoscelides obtectus</name>
    <name type="common">Bean weevil</name>
    <name type="synonym">Bruchus obtectus</name>
    <dbReference type="NCBI Taxonomy" id="200917"/>
    <lineage>
        <taxon>Eukaryota</taxon>
        <taxon>Metazoa</taxon>
        <taxon>Ecdysozoa</taxon>
        <taxon>Arthropoda</taxon>
        <taxon>Hexapoda</taxon>
        <taxon>Insecta</taxon>
        <taxon>Pterygota</taxon>
        <taxon>Neoptera</taxon>
        <taxon>Endopterygota</taxon>
        <taxon>Coleoptera</taxon>
        <taxon>Polyphaga</taxon>
        <taxon>Cucujiformia</taxon>
        <taxon>Chrysomeloidea</taxon>
        <taxon>Chrysomelidae</taxon>
        <taxon>Bruchinae</taxon>
        <taxon>Bruchini</taxon>
        <taxon>Acanthoscelides</taxon>
    </lineage>
</organism>
<proteinExistence type="predicted"/>
<gene>
    <name evidence="1" type="ORF">ACAOBT_LOCUS15259</name>
</gene>
<protein>
    <submittedName>
        <fullName evidence="1">Uncharacterized protein</fullName>
    </submittedName>
</protein>
<sequence>MNSVYVSRDLPRHGNKYEFLIWPYEAAWPSAVHPPY</sequence>
<keyword evidence="2" id="KW-1185">Reference proteome</keyword>
<dbReference type="EMBL" id="CAKOFQ010006928">
    <property type="protein sequence ID" value="CAH1982892.1"/>
    <property type="molecule type" value="Genomic_DNA"/>
</dbReference>
<evidence type="ECO:0000313" key="2">
    <source>
        <dbReference type="Proteomes" id="UP001152888"/>
    </source>
</evidence>
<dbReference type="AlphaFoldDB" id="A0A9P0PEH5"/>
<comment type="caution">
    <text evidence="1">The sequence shown here is derived from an EMBL/GenBank/DDBJ whole genome shotgun (WGS) entry which is preliminary data.</text>
</comment>
<name>A0A9P0PEH5_ACAOB</name>
<evidence type="ECO:0000313" key="1">
    <source>
        <dbReference type="EMBL" id="CAH1982892.1"/>
    </source>
</evidence>
<accession>A0A9P0PEH5</accession>
<reference evidence="1" key="1">
    <citation type="submission" date="2022-03" db="EMBL/GenBank/DDBJ databases">
        <authorList>
            <person name="Sayadi A."/>
        </authorList>
    </citation>
    <scope>NUCLEOTIDE SEQUENCE</scope>
</reference>